<feature type="region of interest" description="Disordered" evidence="9">
    <location>
        <begin position="881"/>
        <end position="916"/>
    </location>
</feature>
<feature type="compositionally biased region" description="Acidic residues" evidence="9">
    <location>
        <begin position="448"/>
        <end position="464"/>
    </location>
</feature>
<evidence type="ECO:0000256" key="5">
    <source>
        <dbReference type="ARBA" id="ARBA00022801"/>
    </source>
</evidence>
<evidence type="ECO:0000256" key="8">
    <source>
        <dbReference type="ARBA" id="ARBA00023242"/>
    </source>
</evidence>
<dbReference type="CDD" id="cd09857">
    <property type="entry name" value="PIN_EXO1"/>
    <property type="match status" value="1"/>
</dbReference>
<evidence type="ECO:0000259" key="11">
    <source>
        <dbReference type="SMART" id="SM00485"/>
    </source>
</evidence>
<keyword evidence="6" id="KW-0496">Mitochondrion</keyword>
<feature type="region of interest" description="Disordered" evidence="9">
    <location>
        <begin position="590"/>
        <end position="609"/>
    </location>
</feature>
<accession>A0ABD3QB09</accession>
<dbReference type="InterPro" id="IPR006084">
    <property type="entry name" value="XPG/Rad2"/>
</dbReference>
<dbReference type="GO" id="GO:0006281">
    <property type="term" value="P:DNA repair"/>
    <property type="evidence" value="ECO:0007669"/>
    <property type="project" value="UniProtKB-KW"/>
</dbReference>
<protein>
    <recommendedName>
        <fullName evidence="14">Exonuclease 1</fullName>
    </recommendedName>
</protein>
<comment type="subcellular location">
    <subcellularLocation>
        <location evidence="1">Nucleus</location>
    </subcellularLocation>
</comment>
<keyword evidence="7" id="KW-0234">DNA repair</keyword>
<feature type="compositionally biased region" description="Polar residues" evidence="9">
    <location>
        <begin position="829"/>
        <end position="846"/>
    </location>
</feature>
<dbReference type="GO" id="GO:0016787">
    <property type="term" value="F:hydrolase activity"/>
    <property type="evidence" value="ECO:0007669"/>
    <property type="project" value="UniProtKB-KW"/>
</dbReference>
<dbReference type="SMART" id="SM00485">
    <property type="entry name" value="XPGN"/>
    <property type="match status" value="1"/>
</dbReference>
<dbReference type="InterPro" id="IPR029060">
    <property type="entry name" value="PIN-like_dom_sf"/>
</dbReference>
<dbReference type="GO" id="GO:0005634">
    <property type="term" value="C:nucleus"/>
    <property type="evidence" value="ECO:0007669"/>
    <property type="project" value="UniProtKB-SubCell"/>
</dbReference>
<proteinExistence type="predicted"/>
<evidence type="ECO:0000256" key="6">
    <source>
        <dbReference type="ARBA" id="ARBA00023128"/>
    </source>
</evidence>
<dbReference type="SMART" id="SM00484">
    <property type="entry name" value="XPGI"/>
    <property type="match status" value="1"/>
</dbReference>
<evidence type="ECO:0008006" key="14">
    <source>
        <dbReference type="Google" id="ProtNLM"/>
    </source>
</evidence>
<dbReference type="AlphaFoldDB" id="A0ABD3QB09"/>
<keyword evidence="2" id="KW-0597">Phosphoprotein</keyword>
<dbReference type="Pfam" id="PF00867">
    <property type="entry name" value="XPG_I"/>
    <property type="match status" value="1"/>
</dbReference>
<gene>
    <name evidence="12" type="ORF">HJC23_004570</name>
</gene>
<dbReference type="SUPFAM" id="SSF47807">
    <property type="entry name" value="5' to 3' exonuclease, C-terminal subdomain"/>
    <property type="match status" value="1"/>
</dbReference>
<reference evidence="12 13" key="1">
    <citation type="journal article" date="2020" name="G3 (Bethesda)">
        <title>Improved Reference Genome for Cyclotella cryptica CCMP332, a Model for Cell Wall Morphogenesis, Salinity Adaptation, and Lipid Production in Diatoms (Bacillariophyta).</title>
        <authorList>
            <person name="Roberts W.R."/>
            <person name="Downey K.M."/>
            <person name="Ruck E.C."/>
            <person name="Traller J.C."/>
            <person name="Alverson A.J."/>
        </authorList>
    </citation>
    <scope>NUCLEOTIDE SEQUENCE [LARGE SCALE GENOMIC DNA]</scope>
    <source>
        <strain evidence="12 13">CCMP332</strain>
    </source>
</reference>
<dbReference type="Gene3D" id="1.10.150.20">
    <property type="entry name" value="5' to 3' exonuclease, C-terminal subdomain"/>
    <property type="match status" value="1"/>
</dbReference>
<dbReference type="InterPro" id="IPR006086">
    <property type="entry name" value="XPG-I_dom"/>
</dbReference>
<dbReference type="GO" id="GO:0004518">
    <property type="term" value="F:nuclease activity"/>
    <property type="evidence" value="ECO:0007669"/>
    <property type="project" value="UniProtKB-KW"/>
</dbReference>
<keyword evidence="5" id="KW-0378">Hydrolase</keyword>
<dbReference type="InterPro" id="IPR006085">
    <property type="entry name" value="XPG_DNA_repair_N"/>
</dbReference>
<keyword evidence="4" id="KW-0227">DNA damage</keyword>
<feature type="domain" description="XPG-I" evidence="10">
    <location>
        <begin position="191"/>
        <end position="267"/>
    </location>
</feature>
<dbReference type="PRINTS" id="PR00853">
    <property type="entry name" value="XPGRADSUPER"/>
</dbReference>
<keyword evidence="3" id="KW-0540">Nuclease</keyword>
<evidence type="ECO:0000313" key="12">
    <source>
        <dbReference type="EMBL" id="KAL3797278.1"/>
    </source>
</evidence>
<evidence type="ECO:0000256" key="9">
    <source>
        <dbReference type="SAM" id="MobiDB-lite"/>
    </source>
</evidence>
<feature type="region of interest" description="Disordered" evidence="9">
    <location>
        <begin position="440"/>
        <end position="464"/>
    </location>
</feature>
<dbReference type="InterPro" id="IPR036279">
    <property type="entry name" value="5-3_exonuclease_C_sf"/>
</dbReference>
<dbReference type="InterPro" id="IPR044752">
    <property type="entry name" value="PIN-like_EXO1"/>
</dbReference>
<dbReference type="PANTHER" id="PTHR11081:SF65">
    <property type="entry name" value="DNA DAMAGE-INDUCIBLE PROTEIN DIN7-RELATED"/>
    <property type="match status" value="1"/>
</dbReference>
<feature type="region of interest" description="Disordered" evidence="9">
    <location>
        <begin position="337"/>
        <end position="362"/>
    </location>
</feature>
<dbReference type="Proteomes" id="UP001516023">
    <property type="component" value="Unassembled WGS sequence"/>
</dbReference>
<evidence type="ECO:0000256" key="4">
    <source>
        <dbReference type="ARBA" id="ARBA00022763"/>
    </source>
</evidence>
<feature type="compositionally biased region" description="Basic residues" evidence="9">
    <location>
        <begin position="903"/>
        <end position="914"/>
    </location>
</feature>
<dbReference type="Pfam" id="PF00752">
    <property type="entry name" value="XPG_N"/>
    <property type="match status" value="1"/>
</dbReference>
<feature type="compositionally biased region" description="Basic and acidic residues" evidence="9">
    <location>
        <begin position="293"/>
        <end position="307"/>
    </location>
</feature>
<evidence type="ECO:0000259" key="10">
    <source>
        <dbReference type="SMART" id="SM00484"/>
    </source>
</evidence>
<feature type="region of interest" description="Disordered" evidence="9">
    <location>
        <begin position="829"/>
        <end position="863"/>
    </location>
</feature>
<dbReference type="SUPFAM" id="SSF88723">
    <property type="entry name" value="PIN domain-like"/>
    <property type="match status" value="1"/>
</dbReference>
<name>A0ABD3QB09_9STRA</name>
<keyword evidence="13" id="KW-1185">Reference proteome</keyword>
<comment type="caution">
    <text evidence="12">The sequence shown here is derived from an EMBL/GenBank/DDBJ whole genome shotgun (WGS) entry which is preliminary data.</text>
</comment>
<evidence type="ECO:0000256" key="7">
    <source>
        <dbReference type="ARBA" id="ARBA00023204"/>
    </source>
</evidence>
<sequence length="969" mass="107330">MTSDGTSHTSSSTHLSTMGINGLLRNLHPLLVPPPSHHTHRNGHANSRIKIRHNIQQFASKSLAVDASSWLFKSAYTCADRLVEASERGVRDPVAEEKYTAYILGRCRELLHSAKIATIYLVFDGIRVPLKAGTNAEREARRMVHLAEARRLASLGRREEARERYNKCVKGTDEMARVVCAEVEKVWGRGEGARVKCVFSPYEADAQLAKLCVDEICHAVVTEDSDVLVYSAACRRPFPIIYKLDRKDGSCDVVTMDWLLNPKFLPPSRRTDKRRRQNNDDFDIDGDNSFENDSSHSNRSTTERDSKSGMTSECHCSEIDYGDDDNMMYAPIRRTLPQPLSSMPASHSNSRARRSTASNKDAGTGTAFLTTLRSFAYKEAAHPGAGVRLFVQACVLSGCDYVPNRLSKVGPVTAFRLVKDASHRKPCEMFDRVMKSLPSGSKLLKQETEDDNDNDDEANDHDDDGLLLASSSYAGMKEKYLELLSKSEAIFYYHLVKEQTSGRIVPLVPHKLTSTGTDNPTAPGDFSPSLDNFNSDLAFIGSIEEAAKHQPKVAPLCPRMQNGSTTHQSNSQWINAKRPSAIVKNTFKKPGINQHQTKGPPIQTPRKGTLHYSFNRSLDAYDGLTRKRSSTSQHSTLVQTMCTTTVKQSKLPALPSAKANNQSNSFSSFALDSSKFKHTSNPTPPETSQSACHNAQEIKSPSASPFISPTGRISGFDYSEEWSLRKSSNTKLFQTDYSTEKRDGGYLDSVGCKNDTEQVALSSPMNLPPQTDDINVETHMSSPTPPKRERNVDLNDSTFEYEIIIESPPIIPDNSIPESHHSKYFMQMPQNGSPRRVSTSPLNVGSSPDDAIDLSDEPSWESESLTKSSAEISFTSKIATRSTSSVNKRPFKSPYPHTENLQHKCKTAGRKKTRPVSSGALLAGFAKQREGQSRTLVSSGAQQRMALRVAESKKPKRSISIKNYMKPSC</sequence>
<evidence type="ECO:0000313" key="13">
    <source>
        <dbReference type="Proteomes" id="UP001516023"/>
    </source>
</evidence>
<dbReference type="EMBL" id="JABMIG020000056">
    <property type="protein sequence ID" value="KAL3797278.1"/>
    <property type="molecule type" value="Genomic_DNA"/>
</dbReference>
<evidence type="ECO:0000256" key="3">
    <source>
        <dbReference type="ARBA" id="ARBA00022722"/>
    </source>
</evidence>
<dbReference type="PANTHER" id="PTHR11081">
    <property type="entry name" value="FLAP ENDONUCLEASE FAMILY MEMBER"/>
    <property type="match status" value="1"/>
</dbReference>
<feature type="domain" description="XPG N-terminal" evidence="11">
    <location>
        <begin position="18"/>
        <end position="145"/>
    </location>
</feature>
<evidence type="ECO:0000256" key="1">
    <source>
        <dbReference type="ARBA" id="ARBA00004123"/>
    </source>
</evidence>
<organism evidence="12 13">
    <name type="scientific">Cyclotella cryptica</name>
    <dbReference type="NCBI Taxonomy" id="29204"/>
    <lineage>
        <taxon>Eukaryota</taxon>
        <taxon>Sar</taxon>
        <taxon>Stramenopiles</taxon>
        <taxon>Ochrophyta</taxon>
        <taxon>Bacillariophyta</taxon>
        <taxon>Coscinodiscophyceae</taxon>
        <taxon>Thalassiosirophycidae</taxon>
        <taxon>Stephanodiscales</taxon>
        <taxon>Stephanodiscaceae</taxon>
        <taxon>Cyclotella</taxon>
    </lineage>
</organism>
<evidence type="ECO:0000256" key="2">
    <source>
        <dbReference type="ARBA" id="ARBA00022553"/>
    </source>
</evidence>
<keyword evidence="8" id="KW-0539">Nucleus</keyword>
<feature type="region of interest" description="Disordered" evidence="9">
    <location>
        <begin position="675"/>
        <end position="710"/>
    </location>
</feature>
<feature type="region of interest" description="Disordered" evidence="9">
    <location>
        <begin position="266"/>
        <end position="313"/>
    </location>
</feature>
<feature type="compositionally biased region" description="Acidic residues" evidence="9">
    <location>
        <begin position="850"/>
        <end position="860"/>
    </location>
</feature>
<feature type="compositionally biased region" description="Polar residues" evidence="9">
    <location>
        <begin position="686"/>
        <end position="707"/>
    </location>
</feature>
<dbReference type="Gene3D" id="3.40.50.1010">
    <property type="entry name" value="5'-nuclease"/>
    <property type="match status" value="1"/>
</dbReference>
<feature type="compositionally biased region" description="Acidic residues" evidence="9">
    <location>
        <begin position="280"/>
        <end position="290"/>
    </location>
</feature>